<feature type="chain" id="PRO_5019458160" evidence="4">
    <location>
        <begin position="24"/>
        <end position="161"/>
    </location>
</feature>
<evidence type="ECO:0000256" key="1">
    <source>
        <dbReference type="ARBA" id="ARBA00008098"/>
    </source>
</evidence>
<evidence type="ECO:0000313" key="5">
    <source>
        <dbReference type="EMBL" id="AZK90260.1"/>
    </source>
</evidence>
<keyword evidence="4" id="KW-0732">Signal</keyword>
<dbReference type="InterPro" id="IPR006072">
    <property type="entry name" value="Odorant/phero-bd_Lep"/>
</dbReference>
<evidence type="ECO:0000256" key="2">
    <source>
        <dbReference type="ARBA" id="ARBA00022448"/>
    </source>
</evidence>
<proteinExistence type="evidence at transcript level"/>
<feature type="disulfide bond" evidence="3">
    <location>
        <begin position="40"/>
        <end position="75"/>
    </location>
</feature>
<feature type="disulfide bond" evidence="3">
    <location>
        <begin position="71"/>
        <end position="129"/>
    </location>
</feature>
<dbReference type="SUPFAM" id="SSF47565">
    <property type="entry name" value="Insect pheromone/odorant-binding proteins"/>
    <property type="match status" value="1"/>
</dbReference>
<dbReference type="GO" id="GO:0005549">
    <property type="term" value="F:odorant binding"/>
    <property type="evidence" value="ECO:0007669"/>
    <property type="project" value="InterPro"/>
</dbReference>
<dbReference type="PRINTS" id="PR00484">
    <property type="entry name" value="PBPGOBP"/>
</dbReference>
<feature type="disulfide bond" evidence="3">
    <location>
        <begin position="118"/>
        <end position="138"/>
    </location>
</feature>
<keyword evidence="2" id="KW-0813">Transport</keyword>
<evidence type="ECO:0000256" key="3">
    <source>
        <dbReference type="PIRSR" id="PIRSR015604-1"/>
    </source>
</evidence>
<keyword evidence="3" id="KW-1015">Disulfide bond</keyword>
<gene>
    <name evidence="5" type="primary">PBP1</name>
</gene>
<dbReference type="EMBL" id="MH043131">
    <property type="protein sequence ID" value="AZK90260.1"/>
    <property type="molecule type" value="mRNA"/>
</dbReference>
<comment type="similarity">
    <text evidence="1">Belongs to the PBP/GOBP family.</text>
</comment>
<accession>A0A3S8S957</accession>
<dbReference type="InterPro" id="IPR036728">
    <property type="entry name" value="PBP_GOBP_sf"/>
</dbReference>
<dbReference type="Pfam" id="PF01395">
    <property type="entry name" value="PBP_GOBP"/>
    <property type="match status" value="1"/>
</dbReference>
<organism evidence="5">
    <name type="scientific">Dioryctria abietella</name>
    <name type="common">Spruce coneworm moth</name>
    <name type="synonym">Tinea abietella</name>
    <dbReference type="NCBI Taxonomy" id="305662"/>
    <lineage>
        <taxon>Eukaryota</taxon>
        <taxon>Metazoa</taxon>
        <taxon>Ecdysozoa</taxon>
        <taxon>Arthropoda</taxon>
        <taxon>Hexapoda</taxon>
        <taxon>Insecta</taxon>
        <taxon>Pterygota</taxon>
        <taxon>Neoptera</taxon>
        <taxon>Endopterygota</taxon>
        <taxon>Lepidoptera</taxon>
        <taxon>Glossata</taxon>
        <taxon>Ditrysia</taxon>
        <taxon>Pyraloidea</taxon>
        <taxon>Pyralidae</taxon>
        <taxon>Phycitinae</taxon>
        <taxon>Dioryctria</taxon>
    </lineage>
</organism>
<dbReference type="AlphaFoldDB" id="A0A3S8S957"/>
<dbReference type="CDD" id="cd23992">
    <property type="entry name" value="PBP_GOBP"/>
    <property type="match status" value="1"/>
</dbReference>
<dbReference type="SMART" id="SM00708">
    <property type="entry name" value="PhBP"/>
    <property type="match status" value="1"/>
</dbReference>
<dbReference type="Gene3D" id="1.10.238.20">
    <property type="entry name" value="Pheromone/general odorant binding protein domain"/>
    <property type="match status" value="1"/>
</dbReference>
<dbReference type="SMR" id="A0A3S8S957"/>
<dbReference type="PIRSF" id="PIRSF015604">
    <property type="entry name" value="Odorant/phero_bd"/>
    <property type="match status" value="1"/>
</dbReference>
<dbReference type="InterPro" id="IPR006170">
    <property type="entry name" value="PBP/GOBP"/>
</dbReference>
<evidence type="ECO:0000256" key="4">
    <source>
        <dbReference type="SAM" id="SignalP"/>
    </source>
</evidence>
<feature type="signal peptide" evidence="4">
    <location>
        <begin position="1"/>
        <end position="23"/>
    </location>
</feature>
<protein>
    <submittedName>
        <fullName evidence="5">Pheromone-binding protein</fullName>
    </submittedName>
</protein>
<reference evidence="5" key="1">
    <citation type="submission" date="2018-03" db="EMBL/GenBank/DDBJ databases">
        <authorList>
            <person name="Xing Y."/>
        </authorList>
    </citation>
    <scope>NUCLEOTIDE SEQUENCE</scope>
</reference>
<name>A0A3S8S957_DIOAB</name>
<sequence length="161" mass="17628">MSLSVLVLAVVAACLAGVDSSSADIMKDLTANFGKALSECKKELDLPDSINADFYNFWKEDYELSNRFTGCAIMCLSTKLELVDSEGKLHHGNAHDFAKKHGADDDMAKQLVDLIHGCEKSVPPNEDACLNVLEIAKCFKKEIHKLNWAPDMDLIVGEVLG</sequence>